<feature type="compositionally biased region" description="Basic residues" evidence="1">
    <location>
        <begin position="19"/>
        <end position="31"/>
    </location>
</feature>
<keyword evidence="3" id="KW-1185">Reference proteome</keyword>
<feature type="region of interest" description="Disordered" evidence="1">
    <location>
        <begin position="110"/>
        <end position="133"/>
    </location>
</feature>
<gene>
    <name evidence="2" type="ORF">PCOR1329_LOCUS26562</name>
</gene>
<feature type="non-terminal residue" evidence="2">
    <location>
        <position position="1"/>
    </location>
</feature>
<comment type="caution">
    <text evidence="2">The sequence shown here is derived from an EMBL/GenBank/DDBJ whole genome shotgun (WGS) entry which is preliminary data.</text>
</comment>
<name>A0ABN9S5E7_9DINO</name>
<sequence>ALRLTRRWAPRRVACCRRGGRGRRRGGRRGAARGLPGGMRRRGGGELSRLLGNLRSTLQDGNYCTGREARITWLVARLSPLTGPDAAAALLHPSSGARVRASLREALERWDEAEPDELAAEAARPGGPREAKF</sequence>
<protein>
    <submittedName>
        <fullName evidence="2">Uncharacterized protein</fullName>
    </submittedName>
</protein>
<feature type="region of interest" description="Disordered" evidence="1">
    <location>
        <begin position="19"/>
        <end position="42"/>
    </location>
</feature>
<dbReference type="EMBL" id="CAUYUJ010009469">
    <property type="protein sequence ID" value="CAK0826888.1"/>
    <property type="molecule type" value="Genomic_DNA"/>
</dbReference>
<reference evidence="2" key="1">
    <citation type="submission" date="2023-10" db="EMBL/GenBank/DDBJ databases">
        <authorList>
            <person name="Chen Y."/>
            <person name="Shah S."/>
            <person name="Dougan E. K."/>
            <person name="Thang M."/>
            <person name="Chan C."/>
        </authorList>
    </citation>
    <scope>NUCLEOTIDE SEQUENCE [LARGE SCALE GENOMIC DNA]</scope>
</reference>
<evidence type="ECO:0000313" key="2">
    <source>
        <dbReference type="EMBL" id="CAK0826888.1"/>
    </source>
</evidence>
<proteinExistence type="predicted"/>
<organism evidence="2 3">
    <name type="scientific">Prorocentrum cordatum</name>
    <dbReference type="NCBI Taxonomy" id="2364126"/>
    <lineage>
        <taxon>Eukaryota</taxon>
        <taxon>Sar</taxon>
        <taxon>Alveolata</taxon>
        <taxon>Dinophyceae</taxon>
        <taxon>Prorocentrales</taxon>
        <taxon>Prorocentraceae</taxon>
        <taxon>Prorocentrum</taxon>
    </lineage>
</organism>
<evidence type="ECO:0000256" key="1">
    <source>
        <dbReference type="SAM" id="MobiDB-lite"/>
    </source>
</evidence>
<evidence type="ECO:0000313" key="3">
    <source>
        <dbReference type="Proteomes" id="UP001189429"/>
    </source>
</evidence>
<accession>A0ABN9S5E7</accession>
<dbReference type="Proteomes" id="UP001189429">
    <property type="component" value="Unassembled WGS sequence"/>
</dbReference>